<keyword evidence="3" id="KW-1185">Reference proteome</keyword>
<dbReference type="AlphaFoldDB" id="A0AA88A1S5"/>
<comment type="caution">
    <text evidence="2">The sequence shown here is derived from an EMBL/GenBank/DDBJ whole genome shotgun (WGS) entry which is preliminary data.</text>
</comment>
<name>A0AA88A1S5_FICCA</name>
<dbReference type="Proteomes" id="UP001187192">
    <property type="component" value="Unassembled WGS sequence"/>
</dbReference>
<protein>
    <submittedName>
        <fullName evidence="2">Uncharacterized protein</fullName>
    </submittedName>
</protein>
<sequence length="59" mass="6175">MASISPTVPQGGGSHENDCDLVGHSSTSDLVVEGHPNLNPSQRRPSPETTMSSSETIEI</sequence>
<evidence type="ECO:0000313" key="2">
    <source>
        <dbReference type="EMBL" id="GMN32781.1"/>
    </source>
</evidence>
<accession>A0AA88A1S5</accession>
<feature type="compositionally biased region" description="Low complexity" evidence="1">
    <location>
        <begin position="47"/>
        <end position="59"/>
    </location>
</feature>
<proteinExistence type="predicted"/>
<gene>
    <name evidence="2" type="ORF">TIFTF001_003848</name>
</gene>
<dbReference type="EMBL" id="BTGU01000003">
    <property type="protein sequence ID" value="GMN32781.1"/>
    <property type="molecule type" value="Genomic_DNA"/>
</dbReference>
<evidence type="ECO:0000313" key="3">
    <source>
        <dbReference type="Proteomes" id="UP001187192"/>
    </source>
</evidence>
<feature type="region of interest" description="Disordered" evidence="1">
    <location>
        <begin position="1"/>
        <end position="59"/>
    </location>
</feature>
<evidence type="ECO:0000256" key="1">
    <source>
        <dbReference type="SAM" id="MobiDB-lite"/>
    </source>
</evidence>
<organism evidence="2 3">
    <name type="scientific">Ficus carica</name>
    <name type="common">Common fig</name>
    <dbReference type="NCBI Taxonomy" id="3494"/>
    <lineage>
        <taxon>Eukaryota</taxon>
        <taxon>Viridiplantae</taxon>
        <taxon>Streptophyta</taxon>
        <taxon>Embryophyta</taxon>
        <taxon>Tracheophyta</taxon>
        <taxon>Spermatophyta</taxon>
        <taxon>Magnoliopsida</taxon>
        <taxon>eudicotyledons</taxon>
        <taxon>Gunneridae</taxon>
        <taxon>Pentapetalae</taxon>
        <taxon>rosids</taxon>
        <taxon>fabids</taxon>
        <taxon>Rosales</taxon>
        <taxon>Moraceae</taxon>
        <taxon>Ficeae</taxon>
        <taxon>Ficus</taxon>
    </lineage>
</organism>
<reference evidence="2" key="1">
    <citation type="submission" date="2023-07" db="EMBL/GenBank/DDBJ databases">
        <title>draft genome sequence of fig (Ficus carica).</title>
        <authorList>
            <person name="Takahashi T."/>
            <person name="Nishimura K."/>
        </authorList>
    </citation>
    <scope>NUCLEOTIDE SEQUENCE</scope>
</reference>